<dbReference type="PANTHER" id="PTHR43080">
    <property type="entry name" value="CBS DOMAIN-CONTAINING PROTEIN CBSX3, MITOCHONDRIAL"/>
    <property type="match status" value="1"/>
</dbReference>
<dbReference type="EMBL" id="VFQX01000058">
    <property type="protein sequence ID" value="KAF0973864.1"/>
    <property type="molecule type" value="Genomic_DNA"/>
</dbReference>
<evidence type="ECO:0000313" key="4">
    <source>
        <dbReference type="EMBL" id="KAF0973864.1"/>
    </source>
</evidence>
<sequence>MKLKHFMVPTEKVVKAPSNQRLKEVASLMVRENIGSVVLVDPSDNNHPVGILTKTDLVRECLKSDCNVELPAESVMSRDLTFAKDYLEEEQVAETMSSKNIHYVLVEDEQSNWVGMASTVDILTEIAASHKAFPYNRRRKVEY</sequence>
<keyword evidence="5" id="KW-1185">Reference proteome</keyword>
<dbReference type="SMART" id="SM00116">
    <property type="entry name" value="CBS"/>
    <property type="match status" value="2"/>
</dbReference>
<dbReference type="InterPro" id="IPR051257">
    <property type="entry name" value="Diverse_CBS-Domain"/>
</dbReference>
<proteinExistence type="predicted"/>
<feature type="domain" description="CBS" evidence="3">
    <location>
        <begin position="76"/>
        <end position="132"/>
    </location>
</feature>
<feature type="domain" description="CBS" evidence="3">
    <location>
        <begin position="7"/>
        <end position="70"/>
    </location>
</feature>
<comment type="caution">
    <text evidence="4">The sequence shown here is derived from an EMBL/GenBank/DDBJ whole genome shotgun (WGS) entry which is preliminary data.</text>
</comment>
<dbReference type="AlphaFoldDB" id="A0A6A5BIH5"/>
<evidence type="ECO:0000256" key="2">
    <source>
        <dbReference type="PROSITE-ProRule" id="PRU00703"/>
    </source>
</evidence>
<name>A0A6A5BIH5_NAEFO</name>
<organism evidence="4 5">
    <name type="scientific">Naegleria fowleri</name>
    <name type="common">Brain eating amoeba</name>
    <dbReference type="NCBI Taxonomy" id="5763"/>
    <lineage>
        <taxon>Eukaryota</taxon>
        <taxon>Discoba</taxon>
        <taxon>Heterolobosea</taxon>
        <taxon>Tetramitia</taxon>
        <taxon>Eutetramitia</taxon>
        <taxon>Vahlkampfiidae</taxon>
        <taxon>Naegleria</taxon>
    </lineage>
</organism>
<reference evidence="4 5" key="1">
    <citation type="journal article" date="2019" name="Sci. Rep.">
        <title>Nanopore sequencing improves the draft genome of the human pathogenic amoeba Naegleria fowleri.</title>
        <authorList>
            <person name="Liechti N."/>
            <person name="Schurch N."/>
            <person name="Bruggmann R."/>
            <person name="Wittwer M."/>
        </authorList>
    </citation>
    <scope>NUCLEOTIDE SEQUENCE [LARGE SCALE GENOMIC DNA]</scope>
    <source>
        <strain evidence="4 5">ATCC 30894</strain>
    </source>
</reference>
<dbReference type="GeneID" id="68114469"/>
<gene>
    <name evidence="4" type="ORF">FDP41_007251</name>
</gene>
<dbReference type="Proteomes" id="UP000444721">
    <property type="component" value="Unassembled WGS sequence"/>
</dbReference>
<dbReference type="InterPro" id="IPR046342">
    <property type="entry name" value="CBS_dom_sf"/>
</dbReference>
<dbReference type="RefSeq" id="XP_044558577.1">
    <property type="nucleotide sequence ID" value="XM_044710976.1"/>
</dbReference>
<dbReference type="OrthoDB" id="418595at2759"/>
<keyword evidence="1 2" id="KW-0129">CBS domain</keyword>
<evidence type="ECO:0000259" key="3">
    <source>
        <dbReference type="PROSITE" id="PS51371"/>
    </source>
</evidence>
<dbReference type="Gene3D" id="3.10.580.10">
    <property type="entry name" value="CBS-domain"/>
    <property type="match status" value="1"/>
</dbReference>
<dbReference type="SUPFAM" id="SSF54631">
    <property type="entry name" value="CBS-domain pair"/>
    <property type="match status" value="1"/>
</dbReference>
<dbReference type="OMA" id="DIADMIQ"/>
<protein>
    <recommendedName>
        <fullName evidence="3">CBS domain-containing protein</fullName>
    </recommendedName>
</protein>
<dbReference type="PROSITE" id="PS51371">
    <property type="entry name" value="CBS"/>
    <property type="match status" value="2"/>
</dbReference>
<dbReference type="Pfam" id="PF00571">
    <property type="entry name" value="CBS"/>
    <property type="match status" value="1"/>
</dbReference>
<evidence type="ECO:0000313" key="5">
    <source>
        <dbReference type="Proteomes" id="UP000444721"/>
    </source>
</evidence>
<dbReference type="VEuPathDB" id="AmoebaDB:FDP41_007251"/>
<dbReference type="PANTHER" id="PTHR43080:SF29">
    <property type="entry name" value="OS02G0818000 PROTEIN"/>
    <property type="match status" value="1"/>
</dbReference>
<evidence type="ECO:0000256" key="1">
    <source>
        <dbReference type="ARBA" id="ARBA00023122"/>
    </source>
</evidence>
<dbReference type="VEuPathDB" id="AmoebaDB:NfTy_009830"/>
<dbReference type="VEuPathDB" id="AmoebaDB:NF0089050"/>
<accession>A0A6A5BIH5</accession>
<dbReference type="InterPro" id="IPR000644">
    <property type="entry name" value="CBS_dom"/>
</dbReference>
<dbReference type="CDD" id="cd02205">
    <property type="entry name" value="CBS_pair_SF"/>
    <property type="match status" value="1"/>
</dbReference>